<dbReference type="Pfam" id="PF20232">
    <property type="entry name" value="T6SS_FHA_C"/>
    <property type="match status" value="1"/>
</dbReference>
<gene>
    <name evidence="2" type="primary">tagH</name>
    <name evidence="2" type="ORF">V0R50_18440</name>
</gene>
<reference evidence="2 3" key="1">
    <citation type="submission" date="2024-01" db="EMBL/GenBank/DDBJ databases">
        <title>Unpublished Manusciprt.</title>
        <authorList>
            <person name="Duman M."/>
            <person name="Valdes E.G."/>
            <person name="Ajmi N."/>
            <person name="Altun S."/>
            <person name="Saticioglu I.B."/>
        </authorList>
    </citation>
    <scope>NUCLEOTIDE SEQUENCE [LARGE SCALE GENOMIC DNA]</scope>
    <source>
        <strain evidence="2 3">148P</strain>
    </source>
</reference>
<feature type="domain" description="FHA" evidence="1">
    <location>
        <begin position="28"/>
        <end position="73"/>
    </location>
</feature>
<dbReference type="InterPro" id="IPR008984">
    <property type="entry name" value="SMAD_FHA_dom_sf"/>
</dbReference>
<keyword evidence="3" id="KW-1185">Reference proteome</keyword>
<organism evidence="2 3">
    <name type="scientific">Pseudomonas ulcerans</name>
    <dbReference type="NCBI Taxonomy" id="3115852"/>
    <lineage>
        <taxon>Bacteria</taxon>
        <taxon>Pseudomonadati</taxon>
        <taxon>Pseudomonadota</taxon>
        <taxon>Gammaproteobacteria</taxon>
        <taxon>Pseudomonadales</taxon>
        <taxon>Pseudomonadaceae</taxon>
        <taxon>Pseudomonas</taxon>
    </lineage>
</organism>
<dbReference type="Gene3D" id="2.60.200.20">
    <property type="match status" value="1"/>
</dbReference>
<evidence type="ECO:0000313" key="2">
    <source>
        <dbReference type="EMBL" id="MEE1935213.1"/>
    </source>
</evidence>
<dbReference type="InterPro" id="IPR046883">
    <property type="entry name" value="T6SS_FHA_C"/>
</dbReference>
<dbReference type="Pfam" id="PF00498">
    <property type="entry name" value="FHA"/>
    <property type="match status" value="1"/>
</dbReference>
<protein>
    <submittedName>
        <fullName evidence="2">Type VI secretion system-associated FHA domain protein TagH</fullName>
    </submittedName>
</protein>
<dbReference type="Proteomes" id="UP001335100">
    <property type="component" value="Unassembled WGS sequence"/>
</dbReference>
<dbReference type="NCBIfam" id="TIGR03354">
    <property type="entry name" value="VI_FHA"/>
    <property type="match status" value="1"/>
</dbReference>
<dbReference type="SUPFAM" id="SSF49879">
    <property type="entry name" value="SMAD/FHA domain"/>
    <property type="match status" value="1"/>
</dbReference>
<dbReference type="RefSeq" id="WP_330075966.1">
    <property type="nucleotide sequence ID" value="NZ_JAZDQJ010000022.1"/>
</dbReference>
<dbReference type="PROSITE" id="PS50006">
    <property type="entry name" value="FHA_DOMAIN"/>
    <property type="match status" value="1"/>
</dbReference>
<dbReference type="EMBL" id="JAZDQJ010000022">
    <property type="protein sequence ID" value="MEE1935213.1"/>
    <property type="molecule type" value="Genomic_DNA"/>
</dbReference>
<dbReference type="InterPro" id="IPR000253">
    <property type="entry name" value="FHA_dom"/>
</dbReference>
<name>A0ABU7HUL2_9PSED</name>
<dbReference type="InterPro" id="IPR017735">
    <property type="entry name" value="T6SS_FHA"/>
</dbReference>
<sequence length="380" mass="41973">MQLLMEILNPPGHLPETARRRTFTTAGGRVGRNARCEWCIPDPGKQLSGHHASISFHDGDFYLTDTSSNGTWLVASGERLGKDRPHRLRNQAVYRLSGFDILVRLIPPADLVALDVGRPAPANSIIQDDFLDSDPLTRFDQEDDPAGDDELGEVLRATPGSRQHDDHAQVEALHVQLPTLAQAQAPEALQAPASSGFWRQLGAPLGLDLESLDATERERQVLNAMHLLRTCAVELGRCQHTCRQLRADSLAAPATDDESRSGAPLPVAEWLGAPLALSQARLVRHFQQLQRHQLATAAACRASLRATLEQVSPARVVLHLERRGSRRWLTRSARWQAFCQLHQTLGDSLEHQPFGDHFATAYAEQQRLLDSLGEYPTGEA</sequence>
<dbReference type="CDD" id="cd00060">
    <property type="entry name" value="FHA"/>
    <property type="match status" value="1"/>
</dbReference>
<proteinExistence type="predicted"/>
<evidence type="ECO:0000259" key="1">
    <source>
        <dbReference type="PROSITE" id="PS50006"/>
    </source>
</evidence>
<comment type="caution">
    <text evidence="2">The sequence shown here is derived from an EMBL/GenBank/DDBJ whole genome shotgun (WGS) entry which is preliminary data.</text>
</comment>
<accession>A0ABU7HUL2</accession>
<evidence type="ECO:0000313" key="3">
    <source>
        <dbReference type="Proteomes" id="UP001335100"/>
    </source>
</evidence>